<organism evidence="3 4">
    <name type="scientific">Marasmiellus scandens</name>
    <dbReference type="NCBI Taxonomy" id="2682957"/>
    <lineage>
        <taxon>Eukaryota</taxon>
        <taxon>Fungi</taxon>
        <taxon>Dikarya</taxon>
        <taxon>Basidiomycota</taxon>
        <taxon>Agaricomycotina</taxon>
        <taxon>Agaricomycetes</taxon>
        <taxon>Agaricomycetidae</taxon>
        <taxon>Agaricales</taxon>
        <taxon>Marasmiineae</taxon>
        <taxon>Omphalotaceae</taxon>
        <taxon>Marasmiellus</taxon>
    </lineage>
</organism>
<proteinExistence type="predicted"/>
<evidence type="ECO:0000313" key="4">
    <source>
        <dbReference type="Proteomes" id="UP001498398"/>
    </source>
</evidence>
<name>A0ABR1JGR5_9AGAR</name>
<reference evidence="3 4" key="1">
    <citation type="submission" date="2024-01" db="EMBL/GenBank/DDBJ databases">
        <title>A draft genome for the cacao thread blight pathogen Marasmiellus scandens.</title>
        <authorList>
            <person name="Baruah I.K."/>
            <person name="Leung J."/>
            <person name="Bukari Y."/>
            <person name="Amoako-Attah I."/>
            <person name="Meinhardt L.W."/>
            <person name="Bailey B.A."/>
            <person name="Cohen S.P."/>
        </authorList>
    </citation>
    <scope>NUCLEOTIDE SEQUENCE [LARGE SCALE GENOMIC DNA]</scope>
    <source>
        <strain evidence="3 4">GH-19</strain>
    </source>
</reference>
<accession>A0ABR1JGR5</accession>
<evidence type="ECO:0000313" key="2">
    <source>
        <dbReference type="EMBL" id="KAK7445159.1"/>
    </source>
</evidence>
<protein>
    <submittedName>
        <fullName evidence="3">Uncharacterized protein</fullName>
    </submittedName>
</protein>
<dbReference type="EMBL" id="JBANRG010000048">
    <property type="protein sequence ID" value="KAK7445159.1"/>
    <property type="molecule type" value="Genomic_DNA"/>
</dbReference>
<evidence type="ECO:0000313" key="3">
    <source>
        <dbReference type="EMBL" id="KAK7459610.1"/>
    </source>
</evidence>
<feature type="region of interest" description="Disordered" evidence="1">
    <location>
        <begin position="1"/>
        <end position="25"/>
    </location>
</feature>
<comment type="caution">
    <text evidence="3">The sequence shown here is derived from an EMBL/GenBank/DDBJ whole genome shotgun (WGS) entry which is preliminary data.</text>
</comment>
<gene>
    <name evidence="3" type="ORF">VKT23_009590</name>
    <name evidence="2" type="ORF">VKT23_015027</name>
</gene>
<sequence length="73" mass="8284">MKLLGPEPSRAQLEASLGTPKMDQRRYGRNMTHQAKEQLLNLHIMETLSRGTSWRRWGTLSLMALARSIGTGF</sequence>
<dbReference type="Proteomes" id="UP001498398">
    <property type="component" value="Unassembled WGS sequence"/>
</dbReference>
<evidence type="ECO:0000256" key="1">
    <source>
        <dbReference type="SAM" id="MobiDB-lite"/>
    </source>
</evidence>
<dbReference type="EMBL" id="JBANRG010000016">
    <property type="protein sequence ID" value="KAK7459610.1"/>
    <property type="molecule type" value="Genomic_DNA"/>
</dbReference>
<keyword evidence="4" id="KW-1185">Reference proteome</keyword>